<evidence type="ECO:0000256" key="3">
    <source>
        <dbReference type="ARBA" id="ARBA00022741"/>
    </source>
</evidence>
<dbReference type="InterPro" id="IPR042213">
    <property type="entry name" value="NBD_C_sf"/>
</dbReference>
<protein>
    <recommendedName>
        <fullName evidence="11">Hydroxyacid dehydrogenase</fullName>
    </recommendedName>
</protein>
<dbReference type="InterPro" id="IPR031475">
    <property type="entry name" value="NBD_C"/>
</dbReference>
<dbReference type="SUPFAM" id="SSF142764">
    <property type="entry name" value="YgbK-like"/>
    <property type="match status" value="1"/>
</dbReference>
<accession>A0A9X7P707</accession>
<comment type="caution">
    <text evidence="9">The sequence shown here is derived from an EMBL/GenBank/DDBJ whole genome shotgun (WGS) entry which is preliminary data.</text>
</comment>
<evidence type="ECO:0008006" key="11">
    <source>
        <dbReference type="Google" id="ProtNLM"/>
    </source>
</evidence>
<keyword evidence="10" id="KW-1185">Reference proteome</keyword>
<evidence type="ECO:0000259" key="7">
    <source>
        <dbReference type="Pfam" id="PF07005"/>
    </source>
</evidence>
<gene>
    <name evidence="9" type="ORF">MOST_08330</name>
</gene>
<dbReference type="InterPro" id="IPR037051">
    <property type="entry name" value="4-carb_acid_sugar_kinase_N_sf"/>
</dbReference>
<dbReference type="Proteomes" id="UP000239430">
    <property type="component" value="Unassembled WGS sequence"/>
</dbReference>
<keyword evidence="6" id="KW-0119">Carbohydrate metabolism</keyword>
<dbReference type="RefSeq" id="WP_054935764.1">
    <property type="nucleotide sequence ID" value="NZ_PVXL01000025.1"/>
</dbReference>
<keyword evidence="5" id="KW-0067">ATP-binding</keyword>
<dbReference type="GO" id="GO:0016301">
    <property type="term" value="F:kinase activity"/>
    <property type="evidence" value="ECO:0007669"/>
    <property type="project" value="UniProtKB-KW"/>
</dbReference>
<reference evidence="9 10" key="1">
    <citation type="submission" date="2018-03" db="EMBL/GenBank/DDBJ databases">
        <title>Genome sequence of Moorella stamsii DSM 26217.</title>
        <authorList>
            <person name="Poehlein A."/>
            <person name="Daniel R."/>
        </authorList>
    </citation>
    <scope>NUCLEOTIDE SEQUENCE [LARGE SCALE GENOMIC DNA]</scope>
    <source>
        <strain evidence="10">DSM 26217</strain>
    </source>
</reference>
<evidence type="ECO:0000256" key="4">
    <source>
        <dbReference type="ARBA" id="ARBA00022777"/>
    </source>
</evidence>
<keyword evidence="3" id="KW-0547">Nucleotide-binding</keyword>
<keyword evidence="2" id="KW-0808">Transferase</keyword>
<keyword evidence="4" id="KW-0418">Kinase</keyword>
<dbReference type="AlphaFoldDB" id="A0A9X7P707"/>
<proteinExistence type="inferred from homology"/>
<dbReference type="Pfam" id="PF17042">
    <property type="entry name" value="NBD_C"/>
    <property type="match status" value="1"/>
</dbReference>
<dbReference type="Gene3D" id="3.40.980.20">
    <property type="entry name" value="Four-carbon acid sugar kinase, nucleotide binding domain"/>
    <property type="match status" value="1"/>
</dbReference>
<evidence type="ECO:0000259" key="8">
    <source>
        <dbReference type="Pfam" id="PF17042"/>
    </source>
</evidence>
<dbReference type="Pfam" id="PF07005">
    <property type="entry name" value="SBD_N"/>
    <property type="match status" value="1"/>
</dbReference>
<evidence type="ECO:0000313" key="9">
    <source>
        <dbReference type="EMBL" id="PRR75650.1"/>
    </source>
</evidence>
<evidence type="ECO:0000313" key="10">
    <source>
        <dbReference type="Proteomes" id="UP000239430"/>
    </source>
</evidence>
<evidence type="ECO:0000256" key="1">
    <source>
        <dbReference type="ARBA" id="ARBA00005715"/>
    </source>
</evidence>
<evidence type="ECO:0000256" key="6">
    <source>
        <dbReference type="ARBA" id="ARBA00023277"/>
    </source>
</evidence>
<sequence>MNQAAELEKLITNSDKKVVIIDDDPTGSQTISNLTVLTEWSIAALARELTEPGPGFFILTNSRSMPGEEAAAVNKEIGENLARASLMTGKDFIVISRSDSTLRGHYPAETEALKTALRNTLDYDFKCDVLIPFFEEGGRYTKDDVHWIVKQGKWVPVSETEFAKDPVFGYKSSNLREWVSEKAGWLKPSAVRSISLDDLRYGGPERVYKILTQDISTPIIVNAVTYKDLEIFTIGAMRAESSGYRFMYRTASSFVAVRTGAASKNLMGRGEIYKNIPKDRYGGLVIAGSYVNLTTRQLSKALELEWLKGIEVNVYKLLEPLDYEDYICQISQMVEDTIKTGNTAVIYTTREYIKGGPAANSLKLGEEISRGLVEIAKRIRANLSFVLAKGGITSHTIATQAFNITKARVRGQVYPGISVWEPFPPSSLQGIPYIVFPGNVGDENTLKEVLEILGGANESSNL</sequence>
<dbReference type="InterPro" id="IPR010737">
    <property type="entry name" value="4-carb_acid_sugar_kinase_N"/>
</dbReference>
<evidence type="ECO:0000256" key="2">
    <source>
        <dbReference type="ARBA" id="ARBA00022679"/>
    </source>
</evidence>
<name>A0A9X7P707_9FIRM</name>
<dbReference type="GO" id="GO:0005524">
    <property type="term" value="F:ATP binding"/>
    <property type="evidence" value="ECO:0007669"/>
    <property type="project" value="UniProtKB-KW"/>
</dbReference>
<dbReference type="Gene3D" id="3.40.50.10840">
    <property type="entry name" value="Putative sugar-binding, N-terminal domain"/>
    <property type="match status" value="1"/>
</dbReference>
<feature type="domain" description="Four-carbon acid sugar kinase N-terminal" evidence="7">
    <location>
        <begin position="19"/>
        <end position="256"/>
    </location>
</feature>
<comment type="similarity">
    <text evidence="1">Belongs to the four-carbon acid sugar kinase family.</text>
</comment>
<evidence type="ECO:0000256" key="5">
    <source>
        <dbReference type="ARBA" id="ARBA00022840"/>
    </source>
</evidence>
<feature type="domain" description="Four-carbon acid sugar kinase nucleotide binding" evidence="8">
    <location>
        <begin position="284"/>
        <end position="446"/>
    </location>
</feature>
<organism evidence="9 10">
    <name type="scientific">Neomoorella stamsii</name>
    <dbReference type="NCBI Taxonomy" id="1266720"/>
    <lineage>
        <taxon>Bacteria</taxon>
        <taxon>Bacillati</taxon>
        <taxon>Bacillota</taxon>
        <taxon>Clostridia</taxon>
        <taxon>Neomoorellales</taxon>
        <taxon>Neomoorellaceae</taxon>
        <taxon>Neomoorella</taxon>
    </lineage>
</organism>
<dbReference type="EMBL" id="PVXL01000025">
    <property type="protein sequence ID" value="PRR75650.1"/>
    <property type="molecule type" value="Genomic_DNA"/>
</dbReference>